<dbReference type="Gene3D" id="1.10.10.60">
    <property type="entry name" value="Homeodomain-like"/>
    <property type="match status" value="1"/>
</dbReference>
<reference evidence="5" key="1">
    <citation type="submission" date="2021-03" db="EMBL/GenBank/DDBJ databases">
        <authorList>
            <person name="Lu T."/>
            <person name="Wang Q."/>
            <person name="Han X."/>
        </authorList>
    </citation>
    <scope>NUCLEOTIDE SEQUENCE</scope>
    <source>
        <strain evidence="5">WQ 2009</strain>
    </source>
</reference>
<gene>
    <name evidence="5" type="ORF">J5U18_05955</name>
</gene>
<sequence length="294" mass="34403">MHTDDKAIITYNYTSPAQNEQQLTIRSIEDFIANSSPLIGQPHCIKFFLFIVIFDGHAEHEFDQHILHLDARDVTILIPGQIHCFKKYTGVKGYVISFKDTFLFEVENTVNFQRNLAIIFNFQAFEKVSLGNANFATICHLCMLFWAEVYRDYHKNNALILQHLFTAFLLVIDREMHSGGVAPYMDKHRKLSIEFKILVFNNIHAKNNVQYYADQLNVAVKTLQDSMKISFKESPKKFLKKALILKAKQLLQNQTLQIQEVAYFLGYNEPTNFTKFFKKETDFTAEDYRKNYIR</sequence>
<dbReference type="GO" id="GO:0043565">
    <property type="term" value="F:sequence-specific DNA binding"/>
    <property type="evidence" value="ECO:0007669"/>
    <property type="project" value="InterPro"/>
</dbReference>
<keyword evidence="6" id="KW-1185">Reference proteome</keyword>
<keyword evidence="2" id="KW-0238">DNA-binding</keyword>
<dbReference type="RefSeq" id="WP_353546595.1">
    <property type="nucleotide sequence ID" value="NZ_JAGKSB010000005.1"/>
</dbReference>
<evidence type="ECO:0000313" key="5">
    <source>
        <dbReference type="EMBL" id="MBP3943108.1"/>
    </source>
</evidence>
<name>A0A8T4HCN0_9SPHI</name>
<proteinExistence type="predicted"/>
<keyword evidence="1" id="KW-0805">Transcription regulation</keyword>
<dbReference type="GO" id="GO:0003700">
    <property type="term" value="F:DNA-binding transcription factor activity"/>
    <property type="evidence" value="ECO:0007669"/>
    <property type="project" value="InterPro"/>
</dbReference>
<dbReference type="InterPro" id="IPR018060">
    <property type="entry name" value="HTH_AraC"/>
</dbReference>
<dbReference type="Pfam" id="PF12833">
    <property type="entry name" value="HTH_18"/>
    <property type="match status" value="1"/>
</dbReference>
<dbReference type="EMBL" id="JAGKSB010000005">
    <property type="protein sequence ID" value="MBP3943108.1"/>
    <property type="molecule type" value="Genomic_DNA"/>
</dbReference>
<evidence type="ECO:0000313" key="6">
    <source>
        <dbReference type="Proteomes" id="UP000679691"/>
    </source>
</evidence>
<evidence type="ECO:0000259" key="4">
    <source>
        <dbReference type="PROSITE" id="PS01124"/>
    </source>
</evidence>
<accession>A0A8T4HCN0</accession>
<comment type="caution">
    <text evidence="5">The sequence shown here is derived from an EMBL/GenBank/DDBJ whole genome shotgun (WGS) entry which is preliminary data.</text>
</comment>
<dbReference type="SUPFAM" id="SSF46689">
    <property type="entry name" value="Homeodomain-like"/>
    <property type="match status" value="1"/>
</dbReference>
<evidence type="ECO:0000256" key="1">
    <source>
        <dbReference type="ARBA" id="ARBA00023015"/>
    </source>
</evidence>
<organism evidence="5 6">
    <name type="scientific">Rhinopithecimicrobium faecis</name>
    <dbReference type="NCBI Taxonomy" id="2820698"/>
    <lineage>
        <taxon>Bacteria</taxon>
        <taxon>Pseudomonadati</taxon>
        <taxon>Bacteroidota</taxon>
        <taxon>Sphingobacteriia</taxon>
        <taxon>Sphingobacteriales</taxon>
        <taxon>Sphingobacteriaceae</taxon>
        <taxon>Rhinopithecimicrobium</taxon>
    </lineage>
</organism>
<protein>
    <submittedName>
        <fullName evidence="5">AraC family transcriptional regulator</fullName>
    </submittedName>
</protein>
<keyword evidence="3" id="KW-0804">Transcription</keyword>
<feature type="domain" description="HTH araC/xylS-type" evidence="4">
    <location>
        <begin position="193"/>
        <end position="291"/>
    </location>
</feature>
<dbReference type="SMART" id="SM00342">
    <property type="entry name" value="HTH_ARAC"/>
    <property type="match status" value="1"/>
</dbReference>
<dbReference type="PANTHER" id="PTHR43280">
    <property type="entry name" value="ARAC-FAMILY TRANSCRIPTIONAL REGULATOR"/>
    <property type="match status" value="1"/>
</dbReference>
<evidence type="ECO:0000256" key="3">
    <source>
        <dbReference type="ARBA" id="ARBA00023163"/>
    </source>
</evidence>
<dbReference type="Proteomes" id="UP000679691">
    <property type="component" value="Unassembled WGS sequence"/>
</dbReference>
<evidence type="ECO:0000256" key="2">
    <source>
        <dbReference type="ARBA" id="ARBA00023125"/>
    </source>
</evidence>
<dbReference type="PANTHER" id="PTHR43280:SF32">
    <property type="entry name" value="TRANSCRIPTIONAL REGULATORY PROTEIN"/>
    <property type="match status" value="1"/>
</dbReference>
<dbReference type="AlphaFoldDB" id="A0A8T4HCN0"/>
<dbReference type="PROSITE" id="PS01124">
    <property type="entry name" value="HTH_ARAC_FAMILY_2"/>
    <property type="match status" value="1"/>
</dbReference>
<dbReference type="InterPro" id="IPR009057">
    <property type="entry name" value="Homeodomain-like_sf"/>
</dbReference>